<sequence>MSDWGLIILFPDLWTCTFENPRFLCHVPYRRHSATVQSKRVANKSLLVPSPSKNPRLRHLSPC</sequence>
<protein>
    <submittedName>
        <fullName evidence="1">Uncharacterized protein</fullName>
    </submittedName>
</protein>
<dbReference type="Proteomes" id="UP000030645">
    <property type="component" value="Unassembled WGS sequence"/>
</dbReference>
<keyword evidence="2" id="KW-1185">Reference proteome</keyword>
<accession>W9RQX0</accession>
<organism evidence="1 2">
    <name type="scientific">Morus notabilis</name>
    <dbReference type="NCBI Taxonomy" id="981085"/>
    <lineage>
        <taxon>Eukaryota</taxon>
        <taxon>Viridiplantae</taxon>
        <taxon>Streptophyta</taxon>
        <taxon>Embryophyta</taxon>
        <taxon>Tracheophyta</taxon>
        <taxon>Spermatophyta</taxon>
        <taxon>Magnoliopsida</taxon>
        <taxon>eudicotyledons</taxon>
        <taxon>Gunneridae</taxon>
        <taxon>Pentapetalae</taxon>
        <taxon>rosids</taxon>
        <taxon>fabids</taxon>
        <taxon>Rosales</taxon>
        <taxon>Moraceae</taxon>
        <taxon>Moreae</taxon>
        <taxon>Morus</taxon>
    </lineage>
</organism>
<dbReference type="EMBL" id="KE344510">
    <property type="protein sequence ID" value="EXB65358.1"/>
    <property type="molecule type" value="Genomic_DNA"/>
</dbReference>
<evidence type="ECO:0000313" key="1">
    <source>
        <dbReference type="EMBL" id="EXB65358.1"/>
    </source>
</evidence>
<name>W9RQX0_9ROSA</name>
<reference evidence="2" key="1">
    <citation type="submission" date="2013-01" db="EMBL/GenBank/DDBJ databases">
        <title>Draft Genome Sequence of a Mulberry Tree, Morus notabilis C.K. Schneid.</title>
        <authorList>
            <person name="He N."/>
            <person name="Zhao S."/>
        </authorList>
    </citation>
    <scope>NUCLEOTIDE SEQUENCE</scope>
</reference>
<dbReference type="AlphaFoldDB" id="W9RQX0"/>
<gene>
    <name evidence="1" type="ORF">L484_025439</name>
</gene>
<evidence type="ECO:0000313" key="2">
    <source>
        <dbReference type="Proteomes" id="UP000030645"/>
    </source>
</evidence>
<proteinExistence type="predicted"/>